<feature type="domain" description="BBS7 beta-propeller" evidence="4">
    <location>
        <begin position="21"/>
        <end position="337"/>
    </location>
</feature>
<dbReference type="InterPro" id="IPR056332">
    <property type="entry name" value="Beta-prop_BBS7"/>
</dbReference>
<dbReference type="Pfam" id="PF23349">
    <property type="entry name" value="BBS7_hp"/>
    <property type="match status" value="1"/>
</dbReference>
<dbReference type="Pfam" id="PF23361">
    <property type="entry name" value="BBS7_pf"/>
    <property type="match status" value="1"/>
</dbReference>
<feature type="domain" description="BBS7 GAE" evidence="2">
    <location>
        <begin position="368"/>
        <end position="466"/>
    </location>
</feature>
<dbReference type="InterPro" id="IPR056334">
    <property type="entry name" value="BBS7_GAE_dom"/>
</dbReference>
<dbReference type="AlphaFoldDB" id="A0A0G4J0S8"/>
<evidence type="ECO:0008006" key="7">
    <source>
        <dbReference type="Google" id="ProtNLM"/>
    </source>
</evidence>
<sequence>MDIQQTPCAVGQASSAVRNAMAVLPSAAHKEQKVVAGDRAGVVACWRLTNPANVEHIFRTPPGEREVTALALGGPRAHKDKVFIAYGHTVVGVKKNGKEFFKFATTLNEDIRHMVVDNVTIWASGEYVLNRFDNCVDTAFFMCDDVINHFTIEFDADGASPPAGLLAVLACQDSHIRVVNGANLVSEMAVCAPVTQVMAYPTPGSYEAPVSTATTTATALDGDSVYRGVRRILFGTSRGQLGQVLMGAGGTLLRQDFLFETRHGAVTCMTHTDLSNTGGDDVVVGFDCGTVAVYTWENGTTGSTLIPAYRTVFPGSISALDAGHITSVAFHEVVVVTAQLDDVTKQLNGRRAAYQQQSNELVAVETQFHVQQTFRLDPDLGAYVLAIEIEMPIDVVALRSDVTVMILNSSAIVSTSPSDHEGEMLATLRPVDSCNRATLQIRTLEGRSGDLKICIIPKLYPKTAQTVTIPIKPLSLHEKVPSLPPSKFAMNSIRFRGSFTLAQMHGWVGQCLPDVSGHVSQSDVRLTYRNVFLGSHLTCQYQKGEATFTSDSCSTISIIREVISKEATLAKVPFTMDVDLDASSVMSLVERIGPKVRCHTSLASKVGKVAALKEIVTQEGEDACLRYLSPEYVDILAHADDIQRDVAVAPRHLDFLRTMLTDLFVDVHRLLGRPVQQRLPDLQHALVAFDYDQVTAVFNAIH</sequence>
<evidence type="ECO:0000259" key="1">
    <source>
        <dbReference type="Pfam" id="PF23349"/>
    </source>
</evidence>
<dbReference type="GO" id="GO:0005930">
    <property type="term" value="C:axoneme"/>
    <property type="evidence" value="ECO:0007669"/>
    <property type="project" value="TreeGrafter"/>
</dbReference>
<organism evidence="5 6">
    <name type="scientific">Plasmodiophora brassicae</name>
    <name type="common">Clubroot disease agent</name>
    <dbReference type="NCBI Taxonomy" id="37360"/>
    <lineage>
        <taxon>Eukaryota</taxon>
        <taxon>Sar</taxon>
        <taxon>Rhizaria</taxon>
        <taxon>Endomyxa</taxon>
        <taxon>Phytomyxea</taxon>
        <taxon>Plasmodiophorida</taxon>
        <taxon>Plasmodiophoridae</taxon>
        <taxon>Plasmodiophora</taxon>
    </lineage>
</organism>
<dbReference type="GO" id="GO:0008104">
    <property type="term" value="P:intracellular protein localization"/>
    <property type="evidence" value="ECO:0007669"/>
    <property type="project" value="TreeGrafter"/>
</dbReference>
<evidence type="ECO:0000259" key="2">
    <source>
        <dbReference type="Pfam" id="PF23360"/>
    </source>
</evidence>
<evidence type="ECO:0000259" key="4">
    <source>
        <dbReference type="Pfam" id="PF23743"/>
    </source>
</evidence>
<dbReference type="Proteomes" id="UP000039324">
    <property type="component" value="Unassembled WGS sequence"/>
</dbReference>
<dbReference type="GO" id="GO:0060271">
    <property type="term" value="P:cilium assembly"/>
    <property type="evidence" value="ECO:0007669"/>
    <property type="project" value="TreeGrafter"/>
</dbReference>
<dbReference type="OrthoDB" id="414590at2759"/>
<keyword evidence="6" id="KW-1185">Reference proteome</keyword>
<protein>
    <recommendedName>
        <fullName evidence="7">Bardet-Biedl syndrome 7 protein</fullName>
    </recommendedName>
</protein>
<dbReference type="InterPro" id="IPR056333">
    <property type="entry name" value="BBS7_pf_dom"/>
</dbReference>
<dbReference type="Pfam" id="PF23360">
    <property type="entry name" value="BBS7_GAE"/>
    <property type="match status" value="1"/>
</dbReference>
<dbReference type="STRING" id="37360.A0A0G4J0S8"/>
<feature type="domain" description="BBS7 platform" evidence="3">
    <location>
        <begin position="477"/>
        <end position="579"/>
    </location>
</feature>
<dbReference type="EMBL" id="CDSF01000110">
    <property type="protein sequence ID" value="CEP01155.1"/>
    <property type="molecule type" value="Genomic_DNA"/>
</dbReference>
<feature type="domain" description="BBS7 helical hairpin" evidence="1">
    <location>
        <begin position="583"/>
        <end position="698"/>
    </location>
</feature>
<dbReference type="PANTHER" id="PTHR16074:SF4">
    <property type="entry name" value="BARDET-BIEDL SYNDROME 7 PROTEIN"/>
    <property type="match status" value="1"/>
</dbReference>
<dbReference type="OMA" id="KGEGCFK"/>
<reference evidence="5 6" key="1">
    <citation type="submission" date="2015-02" db="EMBL/GenBank/DDBJ databases">
        <authorList>
            <person name="Chooi Y.-H."/>
        </authorList>
    </citation>
    <scope>NUCLEOTIDE SEQUENCE [LARGE SCALE GENOMIC DNA]</scope>
    <source>
        <strain evidence="5">E3</strain>
    </source>
</reference>
<gene>
    <name evidence="5" type="ORF">PBRA_008467</name>
</gene>
<evidence type="ECO:0000259" key="3">
    <source>
        <dbReference type="Pfam" id="PF23361"/>
    </source>
</evidence>
<dbReference type="InterPro" id="IPR056335">
    <property type="entry name" value="BBS7_hairpin"/>
</dbReference>
<accession>A0A0G4J0S8</accession>
<dbReference type="GO" id="GO:0036064">
    <property type="term" value="C:ciliary basal body"/>
    <property type="evidence" value="ECO:0007669"/>
    <property type="project" value="TreeGrafter"/>
</dbReference>
<dbReference type="GO" id="GO:0034464">
    <property type="term" value="C:BBSome"/>
    <property type="evidence" value="ECO:0007669"/>
    <property type="project" value="TreeGrafter"/>
</dbReference>
<evidence type="ECO:0000313" key="6">
    <source>
        <dbReference type="Proteomes" id="UP000039324"/>
    </source>
</evidence>
<dbReference type="PANTHER" id="PTHR16074">
    <property type="entry name" value="BARDET-BIEDL SYNDROME 7 PROTEIN"/>
    <property type="match status" value="1"/>
</dbReference>
<dbReference type="GO" id="GO:0016020">
    <property type="term" value="C:membrane"/>
    <property type="evidence" value="ECO:0007669"/>
    <property type="project" value="TreeGrafter"/>
</dbReference>
<evidence type="ECO:0000313" key="5">
    <source>
        <dbReference type="EMBL" id="CEP01155.1"/>
    </source>
</evidence>
<proteinExistence type="predicted"/>
<dbReference type="Pfam" id="PF23743">
    <property type="entry name" value="Beta-prop_BBS7"/>
    <property type="match status" value="1"/>
</dbReference>
<name>A0A0G4J0S8_PLABS</name>